<protein>
    <submittedName>
        <fullName evidence="1">Uncharacterized protein</fullName>
    </submittedName>
</protein>
<name>A0A517W9S5_9PLAN</name>
<organism evidence="1 2">
    <name type="scientific">Gimesia chilikensis</name>
    <dbReference type="NCBI Taxonomy" id="2605989"/>
    <lineage>
        <taxon>Bacteria</taxon>
        <taxon>Pseudomonadati</taxon>
        <taxon>Planctomycetota</taxon>
        <taxon>Planctomycetia</taxon>
        <taxon>Planctomycetales</taxon>
        <taxon>Planctomycetaceae</taxon>
        <taxon>Gimesia</taxon>
    </lineage>
</organism>
<reference evidence="1 2" key="1">
    <citation type="submission" date="2019-02" db="EMBL/GenBank/DDBJ databases">
        <title>Deep-cultivation of Planctomycetes and their phenomic and genomic characterization uncovers novel biology.</title>
        <authorList>
            <person name="Wiegand S."/>
            <person name="Jogler M."/>
            <person name="Boedeker C."/>
            <person name="Pinto D."/>
            <person name="Vollmers J."/>
            <person name="Rivas-Marin E."/>
            <person name="Kohn T."/>
            <person name="Peeters S.H."/>
            <person name="Heuer A."/>
            <person name="Rast P."/>
            <person name="Oberbeckmann S."/>
            <person name="Bunk B."/>
            <person name="Jeske O."/>
            <person name="Meyerdierks A."/>
            <person name="Storesund J.E."/>
            <person name="Kallscheuer N."/>
            <person name="Luecker S."/>
            <person name="Lage O.M."/>
            <person name="Pohl T."/>
            <person name="Merkel B.J."/>
            <person name="Hornburger P."/>
            <person name="Mueller R.-W."/>
            <person name="Bruemmer F."/>
            <person name="Labrenz M."/>
            <person name="Spormann A.M."/>
            <person name="Op den Camp H."/>
            <person name="Overmann J."/>
            <person name="Amann R."/>
            <person name="Jetten M.S.M."/>
            <person name="Mascher T."/>
            <person name="Medema M.H."/>
            <person name="Devos D.P."/>
            <person name="Kaster A.-K."/>
            <person name="Ovreas L."/>
            <person name="Rohde M."/>
            <person name="Galperin M.Y."/>
            <person name="Jogler C."/>
        </authorList>
    </citation>
    <scope>NUCLEOTIDE SEQUENCE [LARGE SCALE GENOMIC DNA]</scope>
    <source>
        <strain evidence="1 2">V6</strain>
    </source>
</reference>
<accession>A0A517W9S5</accession>
<dbReference type="Proteomes" id="UP000320722">
    <property type="component" value="Chromosome"/>
</dbReference>
<gene>
    <name evidence="1" type="ORF">V6x_16780</name>
</gene>
<sequence length="33" mass="3815">MILGGWAIFLLCNRDTKQLFQKQTELGEADFLD</sequence>
<evidence type="ECO:0000313" key="2">
    <source>
        <dbReference type="Proteomes" id="UP000320722"/>
    </source>
</evidence>
<dbReference type="AlphaFoldDB" id="A0A517W9S5"/>
<proteinExistence type="predicted"/>
<dbReference type="EMBL" id="CP036347">
    <property type="protein sequence ID" value="QDU01994.1"/>
    <property type="molecule type" value="Genomic_DNA"/>
</dbReference>
<evidence type="ECO:0000313" key="1">
    <source>
        <dbReference type="EMBL" id="QDU01994.1"/>
    </source>
</evidence>